<sequence>MERRQKLSDTLDNYSSPEYSLYDWQKNDCTHVKNWCKCQLLAGKGVTLYVMPFSLKMREPGSASAAPL</sequence>
<proteinExistence type="predicted"/>
<dbReference type="AlphaFoldDB" id="A0A921U4Q9"/>
<comment type="caution">
    <text evidence="1">The sequence shown here is derived from an EMBL/GenBank/DDBJ whole genome shotgun (WGS) entry which is preliminary data.</text>
</comment>
<protein>
    <submittedName>
        <fullName evidence="1">Uncharacterized protein</fullName>
    </submittedName>
</protein>
<organism evidence="1 2">
    <name type="scientific">Sorghum bicolor</name>
    <name type="common">Sorghum</name>
    <name type="synonym">Sorghum vulgare</name>
    <dbReference type="NCBI Taxonomy" id="4558"/>
    <lineage>
        <taxon>Eukaryota</taxon>
        <taxon>Viridiplantae</taxon>
        <taxon>Streptophyta</taxon>
        <taxon>Embryophyta</taxon>
        <taxon>Tracheophyta</taxon>
        <taxon>Spermatophyta</taxon>
        <taxon>Magnoliopsida</taxon>
        <taxon>Liliopsida</taxon>
        <taxon>Poales</taxon>
        <taxon>Poaceae</taxon>
        <taxon>PACMAD clade</taxon>
        <taxon>Panicoideae</taxon>
        <taxon>Andropogonodae</taxon>
        <taxon>Andropogoneae</taxon>
        <taxon>Sorghinae</taxon>
        <taxon>Sorghum</taxon>
    </lineage>
</organism>
<reference evidence="1" key="2">
    <citation type="submission" date="2020-10" db="EMBL/GenBank/DDBJ databases">
        <authorList>
            <person name="Cooper E.A."/>
            <person name="Brenton Z.W."/>
            <person name="Flinn B.S."/>
            <person name="Jenkins J."/>
            <person name="Shu S."/>
            <person name="Flowers D."/>
            <person name="Luo F."/>
            <person name="Wang Y."/>
            <person name="Xia P."/>
            <person name="Barry K."/>
            <person name="Daum C."/>
            <person name="Lipzen A."/>
            <person name="Yoshinaga Y."/>
            <person name="Schmutz J."/>
            <person name="Saski C."/>
            <person name="Vermerris W."/>
            <person name="Kresovich S."/>
        </authorList>
    </citation>
    <scope>NUCLEOTIDE SEQUENCE</scope>
</reference>
<evidence type="ECO:0000313" key="2">
    <source>
        <dbReference type="Proteomes" id="UP000807115"/>
    </source>
</evidence>
<name>A0A921U4Q9_SORBI</name>
<gene>
    <name evidence="1" type="ORF">BDA96_09G141800</name>
</gene>
<dbReference type="EMBL" id="CM027688">
    <property type="protein sequence ID" value="KAG0518049.1"/>
    <property type="molecule type" value="Genomic_DNA"/>
</dbReference>
<accession>A0A921U4Q9</accession>
<reference evidence="1" key="1">
    <citation type="journal article" date="2019" name="BMC Genomics">
        <title>A new reference genome for Sorghum bicolor reveals high levels of sequence similarity between sweet and grain genotypes: implications for the genetics of sugar metabolism.</title>
        <authorList>
            <person name="Cooper E.A."/>
            <person name="Brenton Z.W."/>
            <person name="Flinn B.S."/>
            <person name="Jenkins J."/>
            <person name="Shu S."/>
            <person name="Flowers D."/>
            <person name="Luo F."/>
            <person name="Wang Y."/>
            <person name="Xia P."/>
            <person name="Barry K."/>
            <person name="Daum C."/>
            <person name="Lipzen A."/>
            <person name="Yoshinaga Y."/>
            <person name="Schmutz J."/>
            <person name="Saski C."/>
            <person name="Vermerris W."/>
            <person name="Kresovich S."/>
        </authorList>
    </citation>
    <scope>NUCLEOTIDE SEQUENCE</scope>
</reference>
<evidence type="ECO:0000313" key="1">
    <source>
        <dbReference type="EMBL" id="KAG0518049.1"/>
    </source>
</evidence>
<dbReference type="Proteomes" id="UP000807115">
    <property type="component" value="Chromosome 9"/>
</dbReference>